<dbReference type="GO" id="GO:0016787">
    <property type="term" value="F:hydrolase activity"/>
    <property type="evidence" value="ECO:0007669"/>
    <property type="project" value="UniProtKB-KW"/>
</dbReference>
<feature type="compositionally biased region" description="Polar residues" evidence="8">
    <location>
        <begin position="779"/>
        <end position="800"/>
    </location>
</feature>
<dbReference type="OrthoDB" id="196131at2759"/>
<dbReference type="EMBL" id="JAFJYH010000155">
    <property type="protein sequence ID" value="KAG4417417.1"/>
    <property type="molecule type" value="Genomic_DNA"/>
</dbReference>
<feature type="compositionally biased region" description="Acidic residues" evidence="8">
    <location>
        <begin position="571"/>
        <end position="581"/>
    </location>
</feature>
<feature type="region of interest" description="Disordered" evidence="8">
    <location>
        <begin position="570"/>
        <end position="828"/>
    </location>
</feature>
<evidence type="ECO:0000256" key="8">
    <source>
        <dbReference type="SAM" id="MobiDB-lite"/>
    </source>
</evidence>
<feature type="domain" description="Helicase C-terminal" evidence="10">
    <location>
        <begin position="383"/>
        <end position="548"/>
    </location>
</feature>
<dbReference type="SMART" id="SM00487">
    <property type="entry name" value="DEXDc"/>
    <property type="match status" value="1"/>
</dbReference>
<dbReference type="InterPro" id="IPR027417">
    <property type="entry name" value="P-loop_NTPase"/>
</dbReference>
<reference evidence="12" key="1">
    <citation type="submission" date="2021-02" db="EMBL/GenBank/DDBJ databases">
        <title>Genome sequence Cadophora malorum strain M34.</title>
        <authorList>
            <person name="Stefanovic E."/>
            <person name="Vu D."/>
            <person name="Scully C."/>
            <person name="Dijksterhuis J."/>
            <person name="Roader J."/>
            <person name="Houbraken J."/>
        </authorList>
    </citation>
    <scope>NUCLEOTIDE SEQUENCE</scope>
    <source>
        <strain evidence="12">M34</strain>
    </source>
</reference>
<dbReference type="GO" id="GO:0005524">
    <property type="term" value="F:ATP binding"/>
    <property type="evidence" value="ECO:0007669"/>
    <property type="project" value="UniProtKB-KW"/>
</dbReference>
<evidence type="ECO:0000313" key="12">
    <source>
        <dbReference type="EMBL" id="KAG4417417.1"/>
    </source>
</evidence>
<evidence type="ECO:0000256" key="4">
    <source>
        <dbReference type="ARBA" id="ARBA00022806"/>
    </source>
</evidence>
<feature type="compositionally biased region" description="Polar residues" evidence="8">
    <location>
        <begin position="751"/>
        <end position="764"/>
    </location>
</feature>
<dbReference type="PROSITE" id="PS51192">
    <property type="entry name" value="HELICASE_ATP_BIND_1"/>
    <property type="match status" value="1"/>
</dbReference>
<dbReference type="SUPFAM" id="SSF52540">
    <property type="entry name" value="P-loop containing nucleoside triphosphate hydrolases"/>
    <property type="match status" value="1"/>
</dbReference>
<feature type="compositionally biased region" description="Low complexity" evidence="8">
    <location>
        <begin position="613"/>
        <end position="634"/>
    </location>
</feature>
<feature type="short sequence motif" description="Q motif" evidence="7">
    <location>
        <begin position="144"/>
        <end position="172"/>
    </location>
</feature>
<feature type="domain" description="Helicase ATP-binding" evidence="9">
    <location>
        <begin position="175"/>
        <end position="371"/>
    </location>
</feature>
<dbReference type="PANTHER" id="PTHR47958">
    <property type="entry name" value="ATP-DEPENDENT RNA HELICASE DBP3"/>
    <property type="match status" value="1"/>
</dbReference>
<dbReference type="GO" id="GO:0003724">
    <property type="term" value="F:RNA helicase activity"/>
    <property type="evidence" value="ECO:0007669"/>
    <property type="project" value="UniProtKB-EC"/>
</dbReference>
<evidence type="ECO:0000259" key="10">
    <source>
        <dbReference type="PROSITE" id="PS51194"/>
    </source>
</evidence>
<proteinExistence type="predicted"/>
<dbReference type="InterPro" id="IPR014001">
    <property type="entry name" value="Helicase_ATP-bd"/>
</dbReference>
<dbReference type="Gene3D" id="3.40.50.300">
    <property type="entry name" value="P-loop containing nucleotide triphosphate hydrolases"/>
    <property type="match status" value="2"/>
</dbReference>
<keyword evidence="5" id="KW-0067">ATP-binding</keyword>
<evidence type="ECO:0000259" key="9">
    <source>
        <dbReference type="PROSITE" id="PS51192"/>
    </source>
</evidence>
<accession>A0A8H7W6R6</accession>
<dbReference type="InterPro" id="IPR014014">
    <property type="entry name" value="RNA_helicase_DEAD_Q_motif"/>
</dbReference>
<keyword evidence="13" id="KW-1185">Reference proteome</keyword>
<comment type="caution">
    <text evidence="12">The sequence shown here is derived from an EMBL/GenBank/DDBJ whole genome shotgun (WGS) entry which is preliminary data.</text>
</comment>
<keyword evidence="3" id="KW-0378">Hydrolase</keyword>
<dbReference type="InterPro" id="IPR000629">
    <property type="entry name" value="RNA-helicase_DEAD-box_CS"/>
</dbReference>
<evidence type="ECO:0000256" key="2">
    <source>
        <dbReference type="ARBA" id="ARBA00022741"/>
    </source>
</evidence>
<dbReference type="Pfam" id="PF00271">
    <property type="entry name" value="Helicase_C"/>
    <property type="match status" value="1"/>
</dbReference>
<dbReference type="SMART" id="SM00490">
    <property type="entry name" value="HELICc"/>
    <property type="match status" value="1"/>
</dbReference>
<feature type="compositionally biased region" description="Polar residues" evidence="8">
    <location>
        <begin position="717"/>
        <end position="738"/>
    </location>
</feature>
<comment type="catalytic activity">
    <reaction evidence="6">
        <text>ATP + H2O = ADP + phosphate + H(+)</text>
        <dbReference type="Rhea" id="RHEA:13065"/>
        <dbReference type="ChEBI" id="CHEBI:15377"/>
        <dbReference type="ChEBI" id="CHEBI:15378"/>
        <dbReference type="ChEBI" id="CHEBI:30616"/>
        <dbReference type="ChEBI" id="CHEBI:43474"/>
        <dbReference type="ChEBI" id="CHEBI:456216"/>
        <dbReference type="EC" id="3.6.4.13"/>
    </reaction>
</comment>
<feature type="domain" description="DEAD-box RNA helicase Q" evidence="11">
    <location>
        <begin position="144"/>
        <end position="172"/>
    </location>
</feature>
<keyword evidence="4" id="KW-0347">Helicase</keyword>
<dbReference type="PROSITE" id="PS51194">
    <property type="entry name" value="HELICASE_CTER"/>
    <property type="match status" value="1"/>
</dbReference>
<sequence length="828" mass="88603">MADWGTADMQAALPDAASEGTAVAAPVALPAKNPQEYGWVEPTKYNYDLYTKSSKEQAEAQANVLGESADTEDVGVGGIAVGDWASNAKTYTWDDEYGDVVPRFPDLEKQLFGAENHVRTGIKFENVAQIEVTQEGALRINPIKHFSDAGLHPVILENVQLAGYQVPTPIQQYTIPTVIEGHDLVACAQTGSGKTAAFLIPILSKLMGKAKKLCAPRPNPATFISGETPGVRAEPLVLIAAPCRELATQIFDEARRFCYRSMLRPAVVYGGGPIAEQIRQLEKGCDILIGTPGRLCDFINRPHLLTLRRLKYMVIDEADEMLNTDWEAELKQIMSGGDQEEGNIKYLMFSATFPKMARDLATQHLAHNHVRIHVGRTGSSHQNIKQDVVFVEPHVKKQALLDLLLSAPPARTIIFVNSKRAADEVDDFLFNNNIPCTSIHADRTQREREDSIRAFRSGKTPVLIATGVSARGLDIHKVMHVINFDLPSTQYGGIQEYTHRIGRTGRIGNLGLATSFYDPRRDADIAAPLVKLMLETRQVIPDFLREHLPEGFTADDDGNVTGDFGLLKFEDADDEDDDAEVGTDAWGTEAPAESTEVPAPAEASGWGAETSQAAAPAGPTTVAPTLASSDFGAPRGPPAPPAQFGQQPPTQSNWGVPSAPAPVQAAPVGQSGHGAPAYGGVPQYGGQAPQYGSQAPQYGGPQYGAQVPQYGGPYPQYSGQTGPQYGAQASQYGPSGSQYPGHPAQGFSAPPQYQQNGGPPSQLTHYAPAQNYGPPPSGPAQNSAPATNGDNWGAPVQNTVPRNAPAPTTAPARAAPALNVDWENGAAW</sequence>
<dbReference type="Pfam" id="PF00270">
    <property type="entry name" value="DEAD"/>
    <property type="match status" value="1"/>
</dbReference>
<feature type="compositionally biased region" description="Low complexity" evidence="8">
    <location>
        <begin position="642"/>
        <end position="670"/>
    </location>
</feature>
<dbReference type="InterPro" id="IPR011545">
    <property type="entry name" value="DEAD/DEAH_box_helicase_dom"/>
</dbReference>
<evidence type="ECO:0000256" key="7">
    <source>
        <dbReference type="PROSITE-ProRule" id="PRU00552"/>
    </source>
</evidence>
<protein>
    <recommendedName>
        <fullName evidence="1">RNA helicase</fullName>
        <ecNumber evidence="1">3.6.4.13</ecNumber>
    </recommendedName>
</protein>
<dbReference type="EC" id="3.6.4.13" evidence="1"/>
<dbReference type="PROSITE" id="PS00039">
    <property type="entry name" value="DEAD_ATP_HELICASE"/>
    <property type="match status" value="1"/>
</dbReference>
<evidence type="ECO:0000256" key="3">
    <source>
        <dbReference type="ARBA" id="ARBA00022801"/>
    </source>
</evidence>
<evidence type="ECO:0000256" key="5">
    <source>
        <dbReference type="ARBA" id="ARBA00022840"/>
    </source>
</evidence>
<evidence type="ECO:0000313" key="13">
    <source>
        <dbReference type="Proteomes" id="UP000664132"/>
    </source>
</evidence>
<dbReference type="PROSITE" id="PS51195">
    <property type="entry name" value="Q_MOTIF"/>
    <property type="match status" value="1"/>
</dbReference>
<dbReference type="Proteomes" id="UP000664132">
    <property type="component" value="Unassembled WGS sequence"/>
</dbReference>
<evidence type="ECO:0000259" key="11">
    <source>
        <dbReference type="PROSITE" id="PS51195"/>
    </source>
</evidence>
<dbReference type="GO" id="GO:0003676">
    <property type="term" value="F:nucleic acid binding"/>
    <property type="evidence" value="ECO:0007669"/>
    <property type="project" value="InterPro"/>
</dbReference>
<dbReference type="AlphaFoldDB" id="A0A8H7W6R6"/>
<dbReference type="InterPro" id="IPR001650">
    <property type="entry name" value="Helicase_C-like"/>
</dbReference>
<evidence type="ECO:0000256" key="1">
    <source>
        <dbReference type="ARBA" id="ARBA00012552"/>
    </source>
</evidence>
<feature type="compositionally biased region" description="Low complexity" evidence="8">
    <location>
        <begin position="801"/>
        <end position="817"/>
    </location>
</feature>
<evidence type="ECO:0000256" key="6">
    <source>
        <dbReference type="ARBA" id="ARBA00047984"/>
    </source>
</evidence>
<organism evidence="12 13">
    <name type="scientific">Cadophora malorum</name>
    <dbReference type="NCBI Taxonomy" id="108018"/>
    <lineage>
        <taxon>Eukaryota</taxon>
        <taxon>Fungi</taxon>
        <taxon>Dikarya</taxon>
        <taxon>Ascomycota</taxon>
        <taxon>Pezizomycotina</taxon>
        <taxon>Leotiomycetes</taxon>
        <taxon>Helotiales</taxon>
        <taxon>Ploettnerulaceae</taxon>
        <taxon>Cadophora</taxon>
    </lineage>
</organism>
<keyword evidence="2" id="KW-0547">Nucleotide-binding</keyword>
<name>A0A8H7W6R6_9HELO</name>
<gene>
    <name evidence="12" type="ORF">IFR04_009427</name>
</gene>
<dbReference type="CDD" id="cd18787">
    <property type="entry name" value="SF2_C_DEAD"/>
    <property type="match status" value="1"/>
</dbReference>